<accession>A0A1I4B716</accession>
<sequence length="62" mass="7455">MDQMLIWALLHDELARRNGQRRQTPSFDQPFWGSEWGALRTMWPGLERRPPREPEQVNRPGR</sequence>
<dbReference type="RefSeq" id="WP_149761221.1">
    <property type="nucleotide sequence ID" value="NZ_BSPE01000078.1"/>
</dbReference>
<reference evidence="1 2" key="1">
    <citation type="submission" date="2016-10" db="EMBL/GenBank/DDBJ databases">
        <authorList>
            <person name="Varghese N."/>
            <person name="Submissions S."/>
        </authorList>
    </citation>
    <scope>NUCLEOTIDE SEQUENCE [LARGE SCALE GENOMIC DNA]</scope>
    <source>
        <strain evidence="1 2">DSM 21822</strain>
    </source>
</reference>
<dbReference type="AlphaFoldDB" id="A0A1I4B716"/>
<evidence type="ECO:0000313" key="2">
    <source>
        <dbReference type="Proteomes" id="UP000323300"/>
    </source>
</evidence>
<organism evidence="1 2">
    <name type="scientific">Neomesorhizobium albiziae</name>
    <dbReference type="NCBI Taxonomy" id="335020"/>
    <lineage>
        <taxon>Bacteria</taxon>
        <taxon>Pseudomonadati</taxon>
        <taxon>Pseudomonadota</taxon>
        <taxon>Alphaproteobacteria</taxon>
        <taxon>Hyphomicrobiales</taxon>
        <taxon>Phyllobacteriaceae</taxon>
        <taxon>Neomesorhizobium</taxon>
    </lineage>
</organism>
<evidence type="ECO:0000313" key="1">
    <source>
        <dbReference type="EMBL" id="SFK63709.1"/>
    </source>
</evidence>
<keyword evidence="2" id="KW-1185">Reference proteome</keyword>
<protein>
    <submittedName>
        <fullName evidence="1">Uncharacterized protein</fullName>
    </submittedName>
</protein>
<name>A0A1I4B716_9HYPH</name>
<dbReference type="Proteomes" id="UP000323300">
    <property type="component" value="Unassembled WGS sequence"/>
</dbReference>
<dbReference type="EMBL" id="FOSL01000009">
    <property type="protein sequence ID" value="SFK63709.1"/>
    <property type="molecule type" value="Genomic_DNA"/>
</dbReference>
<gene>
    <name evidence="1" type="ORF">SAMN04488498_109194</name>
</gene>
<proteinExistence type="predicted"/>